<dbReference type="PANTHER" id="PTHR43680">
    <property type="entry name" value="NITRATE REDUCTASE MOLYBDENUM COFACTOR ASSEMBLY CHAPERONE"/>
    <property type="match status" value="1"/>
</dbReference>
<gene>
    <name evidence="2" type="ORF">AYW79_04740</name>
</gene>
<dbReference type="PANTHER" id="PTHR43680:SF2">
    <property type="entry name" value="NITRATE REDUCTASE MOLYBDENUM COFACTOR ASSEMBLY CHAPERONE NARJ"/>
    <property type="match status" value="1"/>
</dbReference>
<proteinExistence type="predicted"/>
<accession>A0A853KDS9</accession>
<sequence>MTLQERLKIASVLLAYPEKYFSEFIEEIDTSCKETEDDRVLAAVDALARVPTSELLRCYVATFDMQESTALYLTAHELGDSRERGDALLRLQALLQSAAFEPLEGELPDYLPLLLEFIAEKPIGMPTDDLESRLAVVCQTIYEQLDEKHPYRKLFELIRDCLPNVLISLQDDSGSNRSKPVVETDLDNLPYPLGYD</sequence>
<dbReference type="GO" id="GO:0016530">
    <property type="term" value="F:metallochaperone activity"/>
    <property type="evidence" value="ECO:0007669"/>
    <property type="project" value="TreeGrafter"/>
</dbReference>
<dbReference type="GO" id="GO:0051082">
    <property type="term" value="F:unfolded protein binding"/>
    <property type="evidence" value="ECO:0007669"/>
    <property type="project" value="InterPro"/>
</dbReference>
<organism evidence="2 3">
    <name type="scientific">Ferroacidibacillus organovorans</name>
    <dbReference type="NCBI Taxonomy" id="1765683"/>
    <lineage>
        <taxon>Bacteria</taxon>
        <taxon>Bacillati</taxon>
        <taxon>Bacillota</taxon>
        <taxon>Bacilli</taxon>
        <taxon>Bacillales</taxon>
        <taxon>Alicyclobacillaceae</taxon>
        <taxon>Ferroacidibacillus</taxon>
    </lineage>
</organism>
<dbReference type="GO" id="GO:0051131">
    <property type="term" value="P:chaperone-mediated protein complex assembly"/>
    <property type="evidence" value="ECO:0007669"/>
    <property type="project" value="InterPro"/>
</dbReference>
<reference evidence="2 3" key="1">
    <citation type="submission" date="2016-02" db="EMBL/GenBank/DDBJ databases">
        <title>Draft genome sequence of Acidibacillus ferrooxidans SLC66.</title>
        <authorList>
            <person name="Oliveira G."/>
            <person name="Nancucheo I."/>
            <person name="Dall'Agnol H."/>
            <person name="Johnson B."/>
            <person name="Oliveira R."/>
            <person name="Nunes G.L."/>
            <person name="Tzotzos G."/>
            <person name="Orellana S.C."/>
            <person name="Salim A.C."/>
            <person name="Araujo F.M."/>
        </authorList>
    </citation>
    <scope>NUCLEOTIDE SEQUENCE [LARGE SCALE GENOMIC DNA]</scope>
    <source>
        <strain evidence="2 3">SLC66</strain>
    </source>
</reference>
<evidence type="ECO:0008006" key="4">
    <source>
        <dbReference type="Google" id="ProtNLM"/>
    </source>
</evidence>
<dbReference type="RefSeq" id="WP_067953386.1">
    <property type="nucleotide sequence ID" value="NZ_LSUQ01000009.1"/>
</dbReference>
<dbReference type="EMBL" id="LSUQ01000009">
    <property type="protein sequence ID" value="OAG94498.1"/>
    <property type="molecule type" value="Genomic_DNA"/>
</dbReference>
<dbReference type="Proteomes" id="UP000077421">
    <property type="component" value="Unassembled WGS sequence"/>
</dbReference>
<dbReference type="InterPro" id="IPR036411">
    <property type="entry name" value="TorD-like_sf"/>
</dbReference>
<dbReference type="OrthoDB" id="5296272at2"/>
<keyword evidence="1" id="KW-0534">Nitrate assimilation</keyword>
<dbReference type="Pfam" id="PF02613">
    <property type="entry name" value="Nitrate_red_del"/>
    <property type="match status" value="1"/>
</dbReference>
<name>A0A853KDS9_9BACL</name>
<evidence type="ECO:0000313" key="2">
    <source>
        <dbReference type="EMBL" id="OAG94498.1"/>
    </source>
</evidence>
<evidence type="ECO:0000256" key="1">
    <source>
        <dbReference type="ARBA" id="ARBA00023063"/>
    </source>
</evidence>
<protein>
    <recommendedName>
        <fullName evidence="4">Nitrate reductase molybdenum cofactor assembly chaperone</fullName>
    </recommendedName>
</protein>
<dbReference type="GO" id="GO:0042128">
    <property type="term" value="P:nitrate assimilation"/>
    <property type="evidence" value="ECO:0007669"/>
    <property type="project" value="UniProtKB-KW"/>
</dbReference>
<comment type="caution">
    <text evidence="2">The sequence shown here is derived from an EMBL/GenBank/DDBJ whole genome shotgun (WGS) entry which is preliminary data.</text>
</comment>
<dbReference type="InterPro" id="IPR003765">
    <property type="entry name" value="NO3_reductase_chaperone_NarJ"/>
</dbReference>
<dbReference type="NCBIfam" id="TIGR00684">
    <property type="entry name" value="narJ"/>
    <property type="match status" value="1"/>
</dbReference>
<dbReference type="SUPFAM" id="SSF89155">
    <property type="entry name" value="TorD-like"/>
    <property type="match status" value="1"/>
</dbReference>
<dbReference type="AlphaFoldDB" id="A0A853KDS9"/>
<evidence type="ECO:0000313" key="3">
    <source>
        <dbReference type="Proteomes" id="UP000077421"/>
    </source>
</evidence>
<dbReference type="InterPro" id="IPR020945">
    <property type="entry name" value="DMSO/NO3_reduct_chaperone"/>
</dbReference>